<dbReference type="EMBL" id="CP035503">
    <property type="protein sequence ID" value="QDL36406.1"/>
    <property type="molecule type" value="Genomic_DNA"/>
</dbReference>
<organism evidence="12 13">
    <name type="scientific">Rhodoferax sediminis</name>
    <dbReference type="NCBI Taxonomy" id="2509614"/>
    <lineage>
        <taxon>Bacteria</taxon>
        <taxon>Pseudomonadati</taxon>
        <taxon>Pseudomonadota</taxon>
        <taxon>Betaproteobacteria</taxon>
        <taxon>Burkholderiales</taxon>
        <taxon>Comamonadaceae</taxon>
        <taxon>Rhodoferax</taxon>
    </lineage>
</organism>
<accession>A0A515D7N2</accession>
<evidence type="ECO:0000259" key="11">
    <source>
        <dbReference type="PROSITE" id="PS50109"/>
    </source>
</evidence>
<dbReference type="GO" id="GO:0005886">
    <property type="term" value="C:plasma membrane"/>
    <property type="evidence" value="ECO:0007669"/>
    <property type="project" value="TreeGrafter"/>
</dbReference>
<keyword evidence="9 10" id="KW-0472">Membrane</keyword>
<dbReference type="RefSeq" id="WP_142817577.1">
    <property type="nucleotide sequence ID" value="NZ_CP035503.1"/>
</dbReference>
<dbReference type="PROSITE" id="PS50109">
    <property type="entry name" value="HIS_KIN"/>
    <property type="match status" value="1"/>
</dbReference>
<sequence>MSLRYRIVAAYVLLTCAVCGCFAIVAFLALQAVEDRVIDQRLSQAAPGLIERYRQGLAITEPGEATLYHGRDIPLALTGLKPGVYDTVIGDSAHQALIVDDKGERYAIAQDDSDYERIKRSVYEALAVAVPACLLLAVLLGRITASRVIAPVTALADAVRKEDMTSELPSLRAGDEIGVLARAFAARTNALGTFLARERLFAGDVSHELRTPLTVILGAAELLQARLHGKDELLPIVERVRRTAADTADRIGALLLLSRAPESVDAPRIGLIPLIEQEMERHRPLLEGKPVELQFESSAEVHVFAQPELVGIAVGNLIRNACQFTEQGCVTVRLLVDALVVEDTGIGIPLAIRERLFERFVRGSADQLTGSGLGLAIVRRVADHLGWRVSVEDREGGGSRFIVLFSPAP</sequence>
<evidence type="ECO:0000256" key="2">
    <source>
        <dbReference type="ARBA" id="ARBA00004370"/>
    </source>
</evidence>
<dbReference type="Gene3D" id="6.10.340.10">
    <property type="match status" value="1"/>
</dbReference>
<dbReference type="InterPro" id="IPR050428">
    <property type="entry name" value="TCS_sensor_his_kinase"/>
</dbReference>
<evidence type="ECO:0000313" key="13">
    <source>
        <dbReference type="Proteomes" id="UP000316798"/>
    </source>
</evidence>
<dbReference type="InterPro" id="IPR036890">
    <property type="entry name" value="HATPase_C_sf"/>
</dbReference>
<protein>
    <recommendedName>
        <fullName evidence="3">histidine kinase</fullName>
        <ecNumber evidence="3">2.7.13.3</ecNumber>
    </recommendedName>
</protein>
<evidence type="ECO:0000256" key="5">
    <source>
        <dbReference type="ARBA" id="ARBA00022679"/>
    </source>
</evidence>
<dbReference type="Pfam" id="PF00512">
    <property type="entry name" value="HisKA"/>
    <property type="match status" value="1"/>
</dbReference>
<gene>
    <name evidence="12" type="ORF">EUB48_03150</name>
</gene>
<dbReference type="PRINTS" id="PR00344">
    <property type="entry name" value="BCTRLSENSOR"/>
</dbReference>
<dbReference type="InterPro" id="IPR036097">
    <property type="entry name" value="HisK_dim/P_sf"/>
</dbReference>
<dbReference type="EC" id="2.7.13.3" evidence="3"/>
<keyword evidence="5" id="KW-0808">Transferase</keyword>
<evidence type="ECO:0000256" key="9">
    <source>
        <dbReference type="ARBA" id="ARBA00023136"/>
    </source>
</evidence>
<dbReference type="Gene3D" id="1.10.287.130">
    <property type="match status" value="1"/>
</dbReference>
<dbReference type="Proteomes" id="UP000316798">
    <property type="component" value="Chromosome"/>
</dbReference>
<dbReference type="Pfam" id="PF02518">
    <property type="entry name" value="HATPase_c"/>
    <property type="match status" value="1"/>
</dbReference>
<evidence type="ECO:0000256" key="4">
    <source>
        <dbReference type="ARBA" id="ARBA00022553"/>
    </source>
</evidence>
<dbReference type="PANTHER" id="PTHR45436:SF16">
    <property type="entry name" value="HISTIDINE KINASE"/>
    <property type="match status" value="1"/>
</dbReference>
<evidence type="ECO:0000256" key="7">
    <source>
        <dbReference type="ARBA" id="ARBA00022777"/>
    </source>
</evidence>
<dbReference type="InterPro" id="IPR003594">
    <property type="entry name" value="HATPase_dom"/>
</dbReference>
<dbReference type="SUPFAM" id="SSF55874">
    <property type="entry name" value="ATPase domain of HSP90 chaperone/DNA topoisomerase II/histidine kinase"/>
    <property type="match status" value="1"/>
</dbReference>
<keyword evidence="6 10" id="KW-0812">Transmembrane</keyword>
<evidence type="ECO:0000256" key="8">
    <source>
        <dbReference type="ARBA" id="ARBA00022989"/>
    </source>
</evidence>
<dbReference type="AlphaFoldDB" id="A0A515D7N2"/>
<dbReference type="KEGG" id="rhf:EUB48_03150"/>
<evidence type="ECO:0000256" key="1">
    <source>
        <dbReference type="ARBA" id="ARBA00000085"/>
    </source>
</evidence>
<dbReference type="SMART" id="SM00388">
    <property type="entry name" value="HisKA"/>
    <property type="match status" value="1"/>
</dbReference>
<evidence type="ECO:0000256" key="3">
    <source>
        <dbReference type="ARBA" id="ARBA00012438"/>
    </source>
</evidence>
<keyword evidence="7 12" id="KW-0418">Kinase</keyword>
<keyword evidence="4" id="KW-0597">Phosphoprotein</keyword>
<dbReference type="InterPro" id="IPR004358">
    <property type="entry name" value="Sig_transdc_His_kin-like_C"/>
</dbReference>
<dbReference type="CDD" id="cd00082">
    <property type="entry name" value="HisKA"/>
    <property type="match status" value="1"/>
</dbReference>
<dbReference type="GO" id="GO:0000155">
    <property type="term" value="F:phosphorelay sensor kinase activity"/>
    <property type="evidence" value="ECO:0007669"/>
    <property type="project" value="InterPro"/>
</dbReference>
<dbReference type="OrthoDB" id="9121563at2"/>
<reference evidence="12 13" key="1">
    <citation type="submission" date="2019-01" db="EMBL/GenBank/DDBJ databases">
        <title>Genomic insights into a novel species Rhodoferax sp.</title>
        <authorList>
            <person name="Jin L."/>
        </authorList>
    </citation>
    <scope>NUCLEOTIDE SEQUENCE [LARGE SCALE GENOMIC DNA]</scope>
    <source>
        <strain evidence="12 13">CHu59-6-5</strain>
    </source>
</reference>
<feature type="transmembrane region" description="Helical" evidence="10">
    <location>
        <begin position="6"/>
        <end position="30"/>
    </location>
</feature>
<evidence type="ECO:0000313" key="12">
    <source>
        <dbReference type="EMBL" id="QDL36406.1"/>
    </source>
</evidence>
<evidence type="ECO:0000256" key="6">
    <source>
        <dbReference type="ARBA" id="ARBA00022692"/>
    </source>
</evidence>
<dbReference type="Gene3D" id="3.30.565.10">
    <property type="entry name" value="Histidine kinase-like ATPase, C-terminal domain"/>
    <property type="match status" value="1"/>
</dbReference>
<dbReference type="PROSITE" id="PS51257">
    <property type="entry name" value="PROKAR_LIPOPROTEIN"/>
    <property type="match status" value="1"/>
</dbReference>
<keyword evidence="13" id="KW-1185">Reference proteome</keyword>
<dbReference type="SUPFAM" id="SSF47384">
    <property type="entry name" value="Homodimeric domain of signal transducing histidine kinase"/>
    <property type="match status" value="1"/>
</dbReference>
<proteinExistence type="predicted"/>
<evidence type="ECO:0000256" key="10">
    <source>
        <dbReference type="SAM" id="Phobius"/>
    </source>
</evidence>
<dbReference type="InterPro" id="IPR005467">
    <property type="entry name" value="His_kinase_dom"/>
</dbReference>
<comment type="catalytic activity">
    <reaction evidence="1">
        <text>ATP + protein L-histidine = ADP + protein N-phospho-L-histidine.</text>
        <dbReference type="EC" id="2.7.13.3"/>
    </reaction>
</comment>
<dbReference type="PANTHER" id="PTHR45436">
    <property type="entry name" value="SENSOR HISTIDINE KINASE YKOH"/>
    <property type="match status" value="1"/>
</dbReference>
<comment type="subcellular location">
    <subcellularLocation>
        <location evidence="2">Membrane</location>
    </subcellularLocation>
</comment>
<keyword evidence="8 10" id="KW-1133">Transmembrane helix</keyword>
<name>A0A515D7N2_9BURK</name>
<dbReference type="SMART" id="SM00387">
    <property type="entry name" value="HATPase_c"/>
    <property type="match status" value="1"/>
</dbReference>
<dbReference type="CDD" id="cd00075">
    <property type="entry name" value="HATPase"/>
    <property type="match status" value="1"/>
</dbReference>
<feature type="domain" description="Histidine kinase" evidence="11">
    <location>
        <begin position="204"/>
        <end position="409"/>
    </location>
</feature>
<dbReference type="InterPro" id="IPR003661">
    <property type="entry name" value="HisK_dim/P_dom"/>
</dbReference>